<name>A0ABZ0PZB3_9PSED</name>
<proteinExistence type="predicted"/>
<dbReference type="Proteomes" id="UP001305928">
    <property type="component" value="Chromosome"/>
</dbReference>
<dbReference type="RefSeq" id="WP_318645386.1">
    <property type="nucleotide sequence ID" value="NZ_CP137892.1"/>
</dbReference>
<evidence type="ECO:0000313" key="2">
    <source>
        <dbReference type="Proteomes" id="UP001305928"/>
    </source>
</evidence>
<reference evidence="1 2" key="1">
    <citation type="submission" date="2023-11" db="EMBL/GenBank/DDBJ databases">
        <title>Complete genome of Pseudomonas benzenivorans BA3361.</title>
        <authorList>
            <person name="Shin S.Y."/>
            <person name="Song J."/>
            <person name="Kang H."/>
        </authorList>
    </citation>
    <scope>NUCLEOTIDE SEQUENCE [LARGE SCALE GENOMIC DNA]</scope>
    <source>
        <strain evidence="1 2">HNIBRBA3361</strain>
    </source>
</reference>
<dbReference type="EMBL" id="CP137892">
    <property type="protein sequence ID" value="WPC06205.1"/>
    <property type="molecule type" value="Genomic_DNA"/>
</dbReference>
<accession>A0ABZ0PZB3</accession>
<protein>
    <submittedName>
        <fullName evidence="1">Uncharacterized protein</fullName>
    </submittedName>
</protein>
<sequence length="101" mass="11373">MDFDVLGRERTTFGFYTLIQQHEVLESLPSSLELILPITHHALRCGGYFVCWIEDGATICLEAVANRQSWPPDISPADVCWASQSTKMAWRTSRLSKAGDE</sequence>
<organism evidence="1 2">
    <name type="scientific">Pseudomonas benzenivorans</name>
    <dbReference type="NCBI Taxonomy" id="556533"/>
    <lineage>
        <taxon>Bacteria</taxon>
        <taxon>Pseudomonadati</taxon>
        <taxon>Pseudomonadota</taxon>
        <taxon>Gammaproteobacteria</taxon>
        <taxon>Pseudomonadales</taxon>
        <taxon>Pseudomonadaceae</taxon>
        <taxon>Pseudomonas</taxon>
    </lineage>
</organism>
<evidence type="ECO:0000313" key="1">
    <source>
        <dbReference type="EMBL" id="WPC06205.1"/>
    </source>
</evidence>
<keyword evidence="2" id="KW-1185">Reference proteome</keyword>
<gene>
    <name evidence="1" type="ORF">SBP02_05460</name>
</gene>